<evidence type="ECO:0000313" key="3">
    <source>
        <dbReference type="EMBL" id="MBB3953996.1"/>
    </source>
</evidence>
<dbReference type="AlphaFoldDB" id="A0A7W6G568"/>
<gene>
    <name evidence="3" type="ORF">GGR38_000923</name>
</gene>
<protein>
    <submittedName>
        <fullName evidence="3">Uncharacterized protein</fullName>
    </submittedName>
</protein>
<keyword evidence="4" id="KW-1185">Reference proteome</keyword>
<feature type="compositionally biased region" description="Low complexity" evidence="1">
    <location>
        <begin position="269"/>
        <end position="283"/>
    </location>
</feature>
<feature type="region of interest" description="Disordered" evidence="1">
    <location>
        <begin position="251"/>
        <end position="283"/>
    </location>
</feature>
<evidence type="ECO:0000256" key="1">
    <source>
        <dbReference type="SAM" id="MobiDB-lite"/>
    </source>
</evidence>
<feature type="signal peptide" evidence="2">
    <location>
        <begin position="1"/>
        <end position="16"/>
    </location>
</feature>
<sequence>MLPLLPTLLSATLAAAAPPEPVNPAPTRAALAAIADQPDLSGVWTPGPLDKYAPGNSTEPQWRAEIAPIYARLKQLDADGTPQNIWVNCLPEGLPSSWTQTLNSVEFLQTPGRITILGELDGNRLRRVWTDGRPHPADPDPTFSGHSIGHWEGRTLVIDTVGFLPQVFISTGQGVGIPNNGDMHVVERITLTGPETARVDLVVDAPHVLAQPWHATRLLNRHRERKFDLVESSCRQGDFIESTDKDGLAIFAPLPKDEGGATLPPDQAAPPVASNPAAPKEKK</sequence>
<organism evidence="3 4">
    <name type="scientific">Novosphingobium sediminicola</name>
    <dbReference type="NCBI Taxonomy" id="563162"/>
    <lineage>
        <taxon>Bacteria</taxon>
        <taxon>Pseudomonadati</taxon>
        <taxon>Pseudomonadota</taxon>
        <taxon>Alphaproteobacteria</taxon>
        <taxon>Sphingomonadales</taxon>
        <taxon>Sphingomonadaceae</taxon>
        <taxon>Novosphingobium</taxon>
    </lineage>
</organism>
<name>A0A7W6G568_9SPHN</name>
<reference evidence="3 4" key="1">
    <citation type="submission" date="2020-08" db="EMBL/GenBank/DDBJ databases">
        <title>Genomic Encyclopedia of Type Strains, Phase IV (KMG-IV): sequencing the most valuable type-strain genomes for metagenomic binning, comparative biology and taxonomic classification.</title>
        <authorList>
            <person name="Goeker M."/>
        </authorList>
    </citation>
    <scope>NUCLEOTIDE SEQUENCE [LARGE SCALE GENOMIC DNA]</scope>
    <source>
        <strain evidence="3 4">DSM 27057</strain>
    </source>
</reference>
<proteinExistence type="predicted"/>
<dbReference type="EMBL" id="JACIDX010000003">
    <property type="protein sequence ID" value="MBB3953996.1"/>
    <property type="molecule type" value="Genomic_DNA"/>
</dbReference>
<comment type="caution">
    <text evidence="3">The sequence shown here is derived from an EMBL/GenBank/DDBJ whole genome shotgun (WGS) entry which is preliminary data.</text>
</comment>
<dbReference type="Proteomes" id="UP000548867">
    <property type="component" value="Unassembled WGS sequence"/>
</dbReference>
<feature type="chain" id="PRO_5030835590" evidence="2">
    <location>
        <begin position="17"/>
        <end position="283"/>
    </location>
</feature>
<accession>A0A7W6G568</accession>
<keyword evidence="2" id="KW-0732">Signal</keyword>
<evidence type="ECO:0000256" key="2">
    <source>
        <dbReference type="SAM" id="SignalP"/>
    </source>
</evidence>
<dbReference type="RefSeq" id="WP_183623164.1">
    <property type="nucleotide sequence ID" value="NZ_JACIDX010000003.1"/>
</dbReference>
<evidence type="ECO:0000313" key="4">
    <source>
        <dbReference type="Proteomes" id="UP000548867"/>
    </source>
</evidence>